<evidence type="ECO:0000256" key="5">
    <source>
        <dbReference type="ARBA" id="ARBA00022692"/>
    </source>
</evidence>
<feature type="transmembrane region" description="Helical" evidence="9">
    <location>
        <begin position="170"/>
        <end position="194"/>
    </location>
</feature>
<dbReference type="GO" id="GO:0005886">
    <property type="term" value="C:plasma membrane"/>
    <property type="evidence" value="ECO:0007669"/>
    <property type="project" value="UniProtKB-SubCell"/>
</dbReference>
<evidence type="ECO:0000256" key="1">
    <source>
        <dbReference type="ARBA" id="ARBA00004651"/>
    </source>
</evidence>
<keyword evidence="4" id="KW-1003">Cell membrane</keyword>
<dbReference type="AlphaFoldDB" id="A0A644UD03"/>
<reference evidence="11" key="1">
    <citation type="submission" date="2019-08" db="EMBL/GenBank/DDBJ databases">
        <authorList>
            <person name="Kucharzyk K."/>
            <person name="Murdoch R.W."/>
            <person name="Higgins S."/>
            <person name="Loffler F."/>
        </authorList>
    </citation>
    <scope>NUCLEOTIDE SEQUENCE</scope>
</reference>
<keyword evidence="6" id="KW-0653">Protein transport</keyword>
<evidence type="ECO:0000259" key="10">
    <source>
        <dbReference type="Pfam" id="PF01618"/>
    </source>
</evidence>
<dbReference type="GO" id="GO:0017038">
    <property type="term" value="P:protein import"/>
    <property type="evidence" value="ECO:0007669"/>
    <property type="project" value="TreeGrafter"/>
</dbReference>
<organism evidence="11">
    <name type="scientific">bioreactor metagenome</name>
    <dbReference type="NCBI Taxonomy" id="1076179"/>
    <lineage>
        <taxon>unclassified sequences</taxon>
        <taxon>metagenomes</taxon>
        <taxon>ecological metagenomes</taxon>
    </lineage>
</organism>
<gene>
    <name evidence="11" type="ORF">SDC9_22737</name>
</gene>
<sequence length="263" mass="28585">MKKVCAYLSIFAILTLGLSNTVFAQEATKTVTATESAVAEPVAQAQEEAAPAETQSFHQVLKTKYIEGGVQWMTPILICMILGLALVIERILYLNLATTNAEKLLKQIEEKVEGNDYEGAKEVCRNTRGPLASIFFQGLDRVENGLEDAEKALTSYGGVQMARLESNMSWISLFITIAPSLGFLGTVVGMVQAFDDIEKAGDISPTVVAGGMKVALITTIFGLIVALILQVCYNYLLSKIEGIVTTMEDSSITFMDILVKNRK</sequence>
<evidence type="ECO:0000256" key="7">
    <source>
        <dbReference type="ARBA" id="ARBA00022989"/>
    </source>
</evidence>
<protein>
    <recommendedName>
        <fullName evidence="10">MotA/TolQ/ExbB proton channel domain-containing protein</fullName>
    </recommendedName>
</protein>
<evidence type="ECO:0000256" key="9">
    <source>
        <dbReference type="SAM" id="Phobius"/>
    </source>
</evidence>
<evidence type="ECO:0000256" key="6">
    <source>
        <dbReference type="ARBA" id="ARBA00022927"/>
    </source>
</evidence>
<comment type="caution">
    <text evidence="11">The sequence shown here is derived from an EMBL/GenBank/DDBJ whole genome shotgun (WGS) entry which is preliminary data.</text>
</comment>
<feature type="transmembrane region" description="Helical" evidence="9">
    <location>
        <begin position="214"/>
        <end position="237"/>
    </location>
</feature>
<dbReference type="InterPro" id="IPR002898">
    <property type="entry name" value="MotA_ExbB_proton_chnl"/>
</dbReference>
<evidence type="ECO:0000313" key="11">
    <source>
        <dbReference type="EMBL" id="MPL76886.1"/>
    </source>
</evidence>
<dbReference type="PANTHER" id="PTHR30625">
    <property type="entry name" value="PROTEIN TOLQ"/>
    <property type="match status" value="1"/>
</dbReference>
<accession>A0A644UD03</accession>
<dbReference type="EMBL" id="VSSQ01000101">
    <property type="protein sequence ID" value="MPL76886.1"/>
    <property type="molecule type" value="Genomic_DNA"/>
</dbReference>
<feature type="domain" description="MotA/TolQ/ExbB proton channel" evidence="10">
    <location>
        <begin position="129"/>
        <end position="248"/>
    </location>
</feature>
<proteinExistence type="inferred from homology"/>
<evidence type="ECO:0000256" key="2">
    <source>
        <dbReference type="ARBA" id="ARBA00010442"/>
    </source>
</evidence>
<evidence type="ECO:0000256" key="4">
    <source>
        <dbReference type="ARBA" id="ARBA00022475"/>
    </source>
</evidence>
<keyword evidence="5 9" id="KW-0812">Transmembrane</keyword>
<feature type="transmembrane region" description="Helical" evidence="9">
    <location>
        <begin position="72"/>
        <end position="93"/>
    </location>
</feature>
<comment type="similarity">
    <text evidence="2">Belongs to the ExbB/TolQ family.</text>
</comment>
<name>A0A644UD03_9ZZZZ</name>
<evidence type="ECO:0000256" key="3">
    <source>
        <dbReference type="ARBA" id="ARBA00022448"/>
    </source>
</evidence>
<evidence type="ECO:0000256" key="8">
    <source>
        <dbReference type="ARBA" id="ARBA00023136"/>
    </source>
</evidence>
<keyword evidence="8 9" id="KW-0472">Membrane</keyword>
<keyword evidence="3" id="KW-0813">Transport</keyword>
<dbReference type="InterPro" id="IPR050790">
    <property type="entry name" value="ExbB/TolQ_transport"/>
</dbReference>
<dbReference type="Pfam" id="PF01618">
    <property type="entry name" value="MotA_ExbB"/>
    <property type="match status" value="1"/>
</dbReference>
<keyword evidence="7 9" id="KW-1133">Transmembrane helix</keyword>
<dbReference type="PANTHER" id="PTHR30625:SF15">
    <property type="entry name" value="BIOPOLYMER TRANSPORT PROTEIN EXBB"/>
    <property type="match status" value="1"/>
</dbReference>
<comment type="subcellular location">
    <subcellularLocation>
        <location evidence="1">Cell membrane</location>
        <topology evidence="1">Multi-pass membrane protein</topology>
    </subcellularLocation>
</comment>